<organism evidence="2 3">
    <name type="scientific">Psychrosphaera saromensis</name>
    <dbReference type="NCBI Taxonomy" id="716813"/>
    <lineage>
        <taxon>Bacteria</taxon>
        <taxon>Pseudomonadati</taxon>
        <taxon>Pseudomonadota</taxon>
        <taxon>Gammaproteobacteria</taxon>
        <taxon>Alteromonadales</taxon>
        <taxon>Pseudoalteromonadaceae</taxon>
        <taxon>Psychrosphaera</taxon>
    </lineage>
</organism>
<evidence type="ECO:0000313" key="3">
    <source>
        <dbReference type="Proteomes" id="UP000239007"/>
    </source>
</evidence>
<reference evidence="2 3" key="1">
    <citation type="submission" date="2016-12" db="EMBL/GenBank/DDBJ databases">
        <title>Diversity of luminous bacteria.</title>
        <authorList>
            <person name="Yoshizawa S."/>
            <person name="Kogure K."/>
        </authorList>
    </citation>
    <scope>NUCLEOTIDE SEQUENCE [LARGE SCALE GENOMIC DNA]</scope>
    <source>
        <strain evidence="2 3">SA4-48</strain>
    </source>
</reference>
<accession>A0A2S7UWN0</accession>
<proteinExistence type="predicted"/>
<sequence>MAEKILIAFIASVFSAFVAWSIALRRHRKTQFWNKKLEVYTSTLSCLHELKKVSHQILDDTTKKSSEEVAALIKNFNNQKHDLHKYRDLGYLLISDEAEESLVWLIVNLEVSADSHQIVTSDLETDIEVYEADENLLNIDKCISLFKDAAKDDLQV</sequence>
<keyword evidence="1" id="KW-0812">Transmembrane</keyword>
<dbReference type="RefSeq" id="WP_105052626.1">
    <property type="nucleotide sequence ID" value="NZ_BMYG01000016.1"/>
</dbReference>
<gene>
    <name evidence="2" type="ORF">BTO11_10935</name>
</gene>
<protein>
    <submittedName>
        <fullName evidence="2">Uncharacterized protein</fullName>
    </submittedName>
</protein>
<dbReference type="Proteomes" id="UP000239007">
    <property type="component" value="Unassembled WGS sequence"/>
</dbReference>
<comment type="caution">
    <text evidence="2">The sequence shown here is derived from an EMBL/GenBank/DDBJ whole genome shotgun (WGS) entry which is preliminary data.</text>
</comment>
<keyword evidence="1" id="KW-0472">Membrane</keyword>
<keyword evidence="1" id="KW-1133">Transmembrane helix</keyword>
<evidence type="ECO:0000256" key="1">
    <source>
        <dbReference type="SAM" id="Phobius"/>
    </source>
</evidence>
<feature type="transmembrane region" description="Helical" evidence="1">
    <location>
        <begin position="6"/>
        <end position="24"/>
    </location>
</feature>
<dbReference type="AlphaFoldDB" id="A0A2S7UWN0"/>
<keyword evidence="3" id="KW-1185">Reference proteome</keyword>
<evidence type="ECO:0000313" key="2">
    <source>
        <dbReference type="EMBL" id="PQJ54115.1"/>
    </source>
</evidence>
<name>A0A2S7UWN0_9GAMM</name>
<dbReference type="EMBL" id="MSCH01000003">
    <property type="protein sequence ID" value="PQJ54115.1"/>
    <property type="molecule type" value="Genomic_DNA"/>
</dbReference>